<reference evidence="2 3" key="1">
    <citation type="submission" date="2019-04" db="EMBL/GenBank/DDBJ databases">
        <title>Fungal friends and foes A comparative genomics study of 23 Aspergillus species from section Flavi.</title>
        <authorList>
            <consortium name="DOE Joint Genome Institute"/>
            <person name="Kjaerbolling I."/>
            <person name="Vesth T.C."/>
            <person name="Frisvad J.C."/>
            <person name="Nybo J.L."/>
            <person name="Theobald S."/>
            <person name="Kildgaard S."/>
            <person name="Petersen T.I."/>
            <person name="Kuo A."/>
            <person name="Sato A."/>
            <person name="Lyhne E.K."/>
            <person name="Kogle M.E."/>
            <person name="Wiebenga A."/>
            <person name="Kun R.S."/>
            <person name="Lubbers R.J."/>
            <person name="Makela M.R."/>
            <person name="Barry K."/>
            <person name="Chovatia M."/>
            <person name="Clum A."/>
            <person name="Daum C."/>
            <person name="Haridas S."/>
            <person name="He G."/>
            <person name="LaButti K."/>
            <person name="Lipzen A."/>
            <person name="Mondo S."/>
            <person name="Pangilinan J."/>
            <person name="Riley R."/>
            <person name="Salamov A."/>
            <person name="Simmons B.A."/>
            <person name="Magnuson J.K."/>
            <person name="Henrissat B."/>
            <person name="Mortensen U.H."/>
            <person name="Larsen T.O."/>
            <person name="De vries R.P."/>
            <person name="Grigoriev I.V."/>
            <person name="Machida M."/>
            <person name="Baker S.E."/>
            <person name="Andersen M.R."/>
        </authorList>
    </citation>
    <scope>NUCLEOTIDE SEQUENCE [LARGE SCALE GENOMIC DNA]</scope>
    <source>
        <strain evidence="2 3">CBS 126849</strain>
    </source>
</reference>
<evidence type="ECO:0000256" key="1">
    <source>
        <dbReference type="SAM" id="Phobius"/>
    </source>
</evidence>
<keyword evidence="3" id="KW-1185">Reference proteome</keyword>
<accession>A0A5N6EB22</accession>
<feature type="transmembrane region" description="Helical" evidence="1">
    <location>
        <begin position="48"/>
        <end position="69"/>
    </location>
</feature>
<name>A0A5N6EB22_9EURO</name>
<keyword evidence="1" id="KW-1133">Transmembrane helix</keyword>
<keyword evidence="1" id="KW-0472">Membrane</keyword>
<evidence type="ECO:0000313" key="2">
    <source>
        <dbReference type="EMBL" id="KAB8213994.1"/>
    </source>
</evidence>
<keyword evidence="1" id="KW-0812">Transmembrane</keyword>
<proteinExistence type="predicted"/>
<sequence>MRVNVYYHGELLMAARFTVWMLCGLRVEKPGWEVRIPKSMDLSLLDCYLYSTFMFASVFVCLCVLSRVGVAEICFDIPTAMITVLLADILPIGFPPRSYSPSSELKRWNERRKKMWAPKQPRCCRFSCHNPCCSTVPGPDIVSKVNEKPQMAWIGSHRPNPLPHALANWRLIATSARCRRDVWAQILSALGCLMG</sequence>
<protein>
    <submittedName>
        <fullName evidence="2">Uncharacterized protein</fullName>
    </submittedName>
</protein>
<dbReference type="AlphaFoldDB" id="A0A5N6EB22"/>
<organism evidence="2 3">
    <name type="scientific">Aspergillus novoparasiticus</name>
    <dbReference type="NCBI Taxonomy" id="986946"/>
    <lineage>
        <taxon>Eukaryota</taxon>
        <taxon>Fungi</taxon>
        <taxon>Dikarya</taxon>
        <taxon>Ascomycota</taxon>
        <taxon>Pezizomycotina</taxon>
        <taxon>Eurotiomycetes</taxon>
        <taxon>Eurotiomycetidae</taxon>
        <taxon>Eurotiales</taxon>
        <taxon>Aspergillaceae</taxon>
        <taxon>Aspergillus</taxon>
        <taxon>Aspergillus subgen. Circumdati</taxon>
    </lineage>
</organism>
<dbReference type="EMBL" id="ML733560">
    <property type="protein sequence ID" value="KAB8213994.1"/>
    <property type="molecule type" value="Genomic_DNA"/>
</dbReference>
<dbReference type="Proteomes" id="UP000326799">
    <property type="component" value="Unassembled WGS sequence"/>
</dbReference>
<evidence type="ECO:0000313" key="3">
    <source>
        <dbReference type="Proteomes" id="UP000326799"/>
    </source>
</evidence>
<gene>
    <name evidence="2" type="ORF">BDV33DRAFT_44245</name>
</gene>